<protein>
    <submittedName>
        <fullName evidence="1">Uncharacterized protein</fullName>
    </submittedName>
</protein>
<comment type="caution">
    <text evidence="1">The sequence shown here is derived from an EMBL/GenBank/DDBJ whole genome shotgun (WGS) entry which is preliminary data.</text>
</comment>
<name>A0AA88GTL2_NAELO</name>
<accession>A0AA88GTL2</accession>
<dbReference type="AlphaFoldDB" id="A0AA88GTL2"/>
<organism evidence="1 2">
    <name type="scientific">Naegleria lovaniensis</name>
    <name type="common">Amoeba</name>
    <dbReference type="NCBI Taxonomy" id="51637"/>
    <lineage>
        <taxon>Eukaryota</taxon>
        <taxon>Discoba</taxon>
        <taxon>Heterolobosea</taxon>
        <taxon>Tetramitia</taxon>
        <taxon>Eutetramitia</taxon>
        <taxon>Vahlkampfiidae</taxon>
        <taxon>Naegleria</taxon>
    </lineage>
</organism>
<sequence length="444" mass="51961">MVNTEQLNQNLGNNICFIPILSGIMYEELAFKAPEYGNQEFFLPPLSPSNLHDILKDVFRGKMFLCKTSMLDMLEIETTEIVRSMGIMLLEALVIPEVLTLTLNKIISFMKSITFDTWKQSSSTLFPNLKEQVDEEVSQYLRQETKFTNHTFQKSLVARLLCGLSLPLTNEEQDLFKLGKIYLTENGRLYIAPHYFQLVIRADSYIAVKLPKTKLEIDPRYFERIDLKCLCYRIFMLQQRGNFLITIEQLFPSCVTGVDKDYLFTLPATTEMFKVVDLTETFITKGSDVAQYDIDCSKCRKQFSEVYSYTLSTHPCVNAHFWLQTSLHNRTSLFLIQHRNYDSCLNVVDWLNTNNFADNAFEKFGKQEIDVYFVMISTSTISQEQLEKLKNHKHFQRTILISHHSSREEYFPTHLLPYYKAFVFYKDQHDNQELEHQQDPRAVL</sequence>
<keyword evidence="2" id="KW-1185">Reference proteome</keyword>
<dbReference type="GeneID" id="68094298"/>
<proteinExistence type="predicted"/>
<dbReference type="EMBL" id="PYSW02000014">
    <property type="protein sequence ID" value="KAG2386807.1"/>
    <property type="molecule type" value="Genomic_DNA"/>
</dbReference>
<gene>
    <name evidence="1" type="ORF">C9374_001842</name>
</gene>
<dbReference type="Proteomes" id="UP000816034">
    <property type="component" value="Unassembled WGS sequence"/>
</dbReference>
<evidence type="ECO:0000313" key="1">
    <source>
        <dbReference type="EMBL" id="KAG2386807.1"/>
    </source>
</evidence>
<evidence type="ECO:0000313" key="2">
    <source>
        <dbReference type="Proteomes" id="UP000816034"/>
    </source>
</evidence>
<dbReference type="RefSeq" id="XP_044550799.1">
    <property type="nucleotide sequence ID" value="XM_044691194.1"/>
</dbReference>
<reference evidence="1 2" key="1">
    <citation type="journal article" date="2018" name="BMC Genomics">
        <title>The genome of Naegleria lovaniensis, the basis for a comparative approach to unravel pathogenicity factors of the human pathogenic amoeba N. fowleri.</title>
        <authorList>
            <person name="Liechti N."/>
            <person name="Schurch N."/>
            <person name="Bruggmann R."/>
            <person name="Wittwer M."/>
        </authorList>
    </citation>
    <scope>NUCLEOTIDE SEQUENCE [LARGE SCALE GENOMIC DNA]</scope>
    <source>
        <strain evidence="1 2">ATCC 30569</strain>
    </source>
</reference>